<dbReference type="EMBL" id="BMKW01000008">
    <property type="protein sequence ID" value="GGJ24165.1"/>
    <property type="molecule type" value="Genomic_DNA"/>
</dbReference>
<dbReference type="Pfam" id="PF06841">
    <property type="entry name" value="Phage_T4_gp19"/>
    <property type="match status" value="1"/>
</dbReference>
<dbReference type="InterPro" id="IPR010667">
    <property type="entry name" value="Phage_T4_Gp19"/>
</dbReference>
<name>A0A917NSB6_9PROT</name>
<dbReference type="AlphaFoldDB" id="A0A917NSB6"/>
<evidence type="ECO:0000313" key="2">
    <source>
        <dbReference type="Proteomes" id="UP000661507"/>
    </source>
</evidence>
<keyword evidence="2" id="KW-1185">Reference proteome</keyword>
<dbReference type="GO" id="GO:0005198">
    <property type="term" value="F:structural molecule activity"/>
    <property type="evidence" value="ECO:0007669"/>
    <property type="project" value="InterPro"/>
</dbReference>
<dbReference type="InterPro" id="IPR011747">
    <property type="entry name" value="CHP02241"/>
</dbReference>
<protein>
    <recommendedName>
        <fullName evidence="3">Phage tail protein</fullName>
    </recommendedName>
</protein>
<gene>
    <name evidence="1" type="ORF">GCM10011320_34280</name>
</gene>
<dbReference type="PANTHER" id="PTHR38009:SF1">
    <property type="entry name" value="CONSERVED HYPOTHETICAL PHAGE TAIL PROTEIN"/>
    <property type="match status" value="1"/>
</dbReference>
<sequence length="185" mass="19745">MAKRRDPLLGCNFSVVLLNSKSADGPGMGTIALSTAGAKSFAGFSEVSGLEVQMAVESYESGGLNGAVLKFPGRMKWSNLILKRGVIGRRDPLDDSDLWTWFNEFLEGRGTRKDGMITLLSLEGKPVHVWSFKRGLPAKWTGPSLNAGRGEVAVEAIEIAHEGIKREDAGGALGRAVAGVIEAIF</sequence>
<comment type="caution">
    <text evidence="1">The sequence shown here is derived from an EMBL/GenBank/DDBJ whole genome shotgun (WGS) entry which is preliminary data.</text>
</comment>
<accession>A0A917NSB6</accession>
<reference evidence="1" key="1">
    <citation type="journal article" date="2014" name="Int. J. Syst. Evol. Microbiol.">
        <title>Complete genome sequence of Corynebacterium casei LMG S-19264T (=DSM 44701T), isolated from a smear-ripened cheese.</title>
        <authorList>
            <consortium name="US DOE Joint Genome Institute (JGI-PGF)"/>
            <person name="Walter F."/>
            <person name="Albersmeier A."/>
            <person name="Kalinowski J."/>
            <person name="Ruckert C."/>
        </authorList>
    </citation>
    <scope>NUCLEOTIDE SEQUENCE</scope>
    <source>
        <strain evidence="1">CGMCC 1.3617</strain>
    </source>
</reference>
<dbReference type="RefSeq" id="WP_229681379.1">
    <property type="nucleotide sequence ID" value="NZ_BMKW01000008.1"/>
</dbReference>
<dbReference type="PANTHER" id="PTHR38009">
    <property type="entry name" value="CONSERVED HYPOTHETICAL PHAGE TAIL PROTEIN"/>
    <property type="match status" value="1"/>
</dbReference>
<evidence type="ECO:0000313" key="1">
    <source>
        <dbReference type="EMBL" id="GGJ24165.1"/>
    </source>
</evidence>
<evidence type="ECO:0008006" key="3">
    <source>
        <dbReference type="Google" id="ProtNLM"/>
    </source>
</evidence>
<reference evidence="1" key="2">
    <citation type="submission" date="2020-09" db="EMBL/GenBank/DDBJ databases">
        <authorList>
            <person name="Sun Q."/>
            <person name="Zhou Y."/>
        </authorList>
    </citation>
    <scope>NUCLEOTIDE SEQUENCE</scope>
    <source>
        <strain evidence="1">CGMCC 1.3617</strain>
    </source>
</reference>
<organism evidence="1 2">
    <name type="scientific">Neoroseomonas lacus</name>
    <dbReference type="NCBI Taxonomy" id="287609"/>
    <lineage>
        <taxon>Bacteria</taxon>
        <taxon>Pseudomonadati</taxon>
        <taxon>Pseudomonadota</taxon>
        <taxon>Alphaproteobacteria</taxon>
        <taxon>Acetobacterales</taxon>
        <taxon>Acetobacteraceae</taxon>
        <taxon>Neoroseomonas</taxon>
    </lineage>
</organism>
<dbReference type="NCBIfam" id="TIGR02241">
    <property type="entry name" value="conserved hypothetical phage tail region protein"/>
    <property type="match status" value="1"/>
</dbReference>
<dbReference type="Proteomes" id="UP000661507">
    <property type="component" value="Unassembled WGS sequence"/>
</dbReference>
<proteinExistence type="predicted"/>